<reference evidence="2" key="1">
    <citation type="journal article" date="2014" name="Genome Announc.">
        <title>Draft Genome Sequences of Three Alkaliphilic Bacillus Strains, Bacillus wakoensis JCM 9140T, Bacillus akibai JCM 9157T, and Bacillus hemicellulosilyticus JCM 9152T.</title>
        <authorList>
            <person name="Yuki M."/>
            <person name="Oshima K."/>
            <person name="Suda W."/>
            <person name="Oshida Y."/>
            <person name="Kitamura K."/>
            <person name="Iida T."/>
            <person name="Hattori M."/>
            <person name="Ohkuma M."/>
        </authorList>
    </citation>
    <scope>NUCLEOTIDE SEQUENCE [LARGE SCALE GENOMIC DNA]</scope>
    <source>
        <strain evidence="2">JCM 9152</strain>
    </source>
</reference>
<dbReference type="Pfam" id="PF01345">
    <property type="entry name" value="DUF11"/>
    <property type="match status" value="1"/>
</dbReference>
<evidence type="ECO:0000313" key="2">
    <source>
        <dbReference type="EMBL" id="GAE30535.1"/>
    </source>
</evidence>
<keyword evidence="3" id="KW-1185">Reference proteome</keyword>
<dbReference type="InterPro" id="IPR026466">
    <property type="entry name" value="Fim_isopep_form_D2_dom"/>
</dbReference>
<dbReference type="Gene3D" id="2.60.40.740">
    <property type="match status" value="4"/>
</dbReference>
<sequence>MGTTSKRFINKKMKSTLQSSFILLMTVLIVCSDALATIPMIAVAEDTGAGVEDLVVSKDVDGEESKEVLIGQDFSYNISVELPEDVSSYESLIISDAIDSRLAIQETSTYINGEVADTYQVTVDEQNVSLEWTKEQLEELAGNRATLQITTQVTEDATVGEEIDNIAQILLNGDTLLETTSAVVILVDRSDEESESEEIVIGVNNVEANNVLEINDVDSYGISNNADRTTPQIRQFDGENFDSDPKAILFITGIPNGVNMHNGLAIHPTEDIFYAYGGVPGDEIPHRLYQITPDGSAEYVGDLDGTAANAVISEDGTRYYHTYIENGVLLLGSYHLVTGEKEAIPINGYDNDDVGGDLIIDADGYIWFSNNTAGSIIQMDPQTAEVLRQVPITSGDGVALQGGVRGLSFLPNGQLLLSSGPGAQGSQRADYFSLDPETLQTTFLGSATIAGDGRFYPSYDLASRVYPTFDPLPPVVEAEKSVELIEKGEGNSDGEKPEVGDTLRYTIQARNTVENSLLQNLVISDTIPEGLEYVQGTLKVGGQAVTDEADDDQGHYENGDVVGQFGDIADTDWHTLEFDVIVLPGQAGRDIDNTASVVGNNMDEPEEPSETVEVYPRDGPVIQAEKSVFPEHEVFDGDVLTYNVTVTNVGEHIAANTVFEDAIPEGTEYVPGSMRIVTGPNAGDLTDEDDDDAGHFDGEKIIIELGNLQNTTELPDGITVQFRVIALTSHIGETVVNKADVHYRNLQTDEEQTTESNEVTNTIVERPVIDACARPVSLINGSFEQGPERGGYNNSFMFYADEVPGWDTTDNSQGPYLIEIWDYAQNYPSVVRNFPAPPDGNRYAELNAFDHGLLYQDVETTPGQTIYWRFSHMGRQGVDTMQVRIGQVTDNPYDTTVQTQMSTGNTAWETYTGTYTVPAGQTVTRLGFEAVATAGGNLAAGNFLDDIFLGTEPCVVVEKSVSPEGEVVAGDELTYEVTIKNEGGDIADDGDAGHFDGDKVIIQLGDLPNTTDLPDGVTVQFKVTALSSHIGETIVNQATVNYKNLLTDEDETTDSNEVETPVEYRDPVLESDKTASLLEKADGNTDEDHPEVGDTLLYTIEARNTIEDSLIENLVISDVIPEGLEYVPGTLRVNGEAVTDAEDDDAGHYVDGEVIGQFGNVTDTEWRTLEFHVIVGEGQASKILKM</sequence>
<dbReference type="InterPro" id="IPR001434">
    <property type="entry name" value="OmcB-like_DUF11"/>
</dbReference>
<dbReference type="STRING" id="1236971.JCM9152_1943"/>
<gene>
    <name evidence="2" type="ORF">JCM9152_1943</name>
</gene>
<feature type="domain" description="DUF11" evidence="1">
    <location>
        <begin position="493"/>
        <end position="604"/>
    </location>
</feature>
<dbReference type="RefSeq" id="WP_052015790.1">
    <property type="nucleotide sequence ID" value="NZ_BAUU01000012.1"/>
</dbReference>
<dbReference type="OrthoDB" id="1751088at2"/>
<dbReference type="NCBIfam" id="TIGR01451">
    <property type="entry name" value="B_ant_repeat"/>
    <property type="match status" value="3"/>
</dbReference>
<dbReference type="Proteomes" id="UP000018895">
    <property type="component" value="Unassembled WGS sequence"/>
</dbReference>
<proteinExistence type="predicted"/>
<dbReference type="InterPro" id="IPR051172">
    <property type="entry name" value="Chlamydia_OmcB"/>
</dbReference>
<dbReference type="InterPro" id="IPR008979">
    <property type="entry name" value="Galactose-bd-like_sf"/>
</dbReference>
<accession>W4QEM8</accession>
<evidence type="ECO:0000259" key="1">
    <source>
        <dbReference type="Pfam" id="PF01345"/>
    </source>
</evidence>
<dbReference type="InterPro" id="IPR008966">
    <property type="entry name" value="Adhesion_dom_sf"/>
</dbReference>
<dbReference type="SUPFAM" id="SSF49785">
    <property type="entry name" value="Galactose-binding domain-like"/>
    <property type="match status" value="1"/>
</dbReference>
<dbReference type="PANTHER" id="PTHR34819">
    <property type="entry name" value="LARGE CYSTEINE-RICH PERIPLASMIC PROTEIN OMCB"/>
    <property type="match status" value="1"/>
</dbReference>
<dbReference type="EMBL" id="BAUU01000012">
    <property type="protein sequence ID" value="GAE30535.1"/>
    <property type="molecule type" value="Genomic_DNA"/>
</dbReference>
<comment type="caution">
    <text evidence="2">The sequence shown here is derived from an EMBL/GenBank/DDBJ whole genome shotgun (WGS) entry which is preliminary data.</text>
</comment>
<dbReference type="Gene3D" id="2.60.120.260">
    <property type="entry name" value="Galactose-binding domain-like"/>
    <property type="match status" value="1"/>
</dbReference>
<name>W4QEM8_9BACI</name>
<dbReference type="PANTHER" id="PTHR34819:SF3">
    <property type="entry name" value="CELL SURFACE PROTEIN"/>
    <property type="match status" value="1"/>
</dbReference>
<dbReference type="AlphaFoldDB" id="W4QEM8"/>
<dbReference type="NCBIfam" id="TIGR04226">
    <property type="entry name" value="RrgB_K2N_iso_D2"/>
    <property type="match status" value="2"/>
</dbReference>
<dbReference type="InterPro" id="IPR047589">
    <property type="entry name" value="DUF11_rpt"/>
</dbReference>
<dbReference type="SUPFAM" id="SSF63829">
    <property type="entry name" value="Calcium-dependent phosphotriesterase"/>
    <property type="match status" value="1"/>
</dbReference>
<protein>
    <submittedName>
        <fullName evidence="2">Cell wall surface anchor</fullName>
    </submittedName>
</protein>
<organism evidence="2 3">
    <name type="scientific">Halalkalibacter hemicellulosilyticusJCM 9152</name>
    <dbReference type="NCBI Taxonomy" id="1236971"/>
    <lineage>
        <taxon>Bacteria</taxon>
        <taxon>Bacillati</taxon>
        <taxon>Bacillota</taxon>
        <taxon>Bacilli</taxon>
        <taxon>Bacillales</taxon>
        <taxon>Bacillaceae</taxon>
        <taxon>Halalkalibacter</taxon>
    </lineage>
</organism>
<evidence type="ECO:0000313" key="3">
    <source>
        <dbReference type="Proteomes" id="UP000018895"/>
    </source>
</evidence>
<dbReference type="SUPFAM" id="SSF49401">
    <property type="entry name" value="Bacterial adhesins"/>
    <property type="match status" value="3"/>
</dbReference>